<protein>
    <recommendedName>
        <fullName evidence="3">Antitoxin</fullName>
    </recommendedName>
</protein>
<dbReference type="Proteomes" id="UP000177306">
    <property type="component" value="Unassembled WGS sequence"/>
</dbReference>
<name>A0A1F6EG90_9BACT</name>
<dbReference type="EMBL" id="MFLY01000036">
    <property type="protein sequence ID" value="OGG72667.1"/>
    <property type="molecule type" value="Genomic_DNA"/>
</dbReference>
<organism evidence="1 2">
    <name type="scientific">Candidatus Kaiserbacteria bacterium RIFCSPLOWO2_01_FULL_53_17</name>
    <dbReference type="NCBI Taxonomy" id="1798511"/>
    <lineage>
        <taxon>Bacteria</taxon>
        <taxon>Candidatus Kaiseribacteriota</taxon>
    </lineage>
</organism>
<dbReference type="PANTHER" id="PTHR34849:SF5">
    <property type="entry name" value="SSL2733 PROTEIN"/>
    <property type="match status" value="1"/>
</dbReference>
<evidence type="ECO:0000313" key="2">
    <source>
        <dbReference type="Proteomes" id="UP000177306"/>
    </source>
</evidence>
<proteinExistence type="predicted"/>
<dbReference type="Gene3D" id="1.10.10.10">
    <property type="entry name" value="Winged helix-like DNA-binding domain superfamily/Winged helix DNA-binding domain"/>
    <property type="match status" value="1"/>
</dbReference>
<dbReference type="PANTHER" id="PTHR34849">
    <property type="entry name" value="SSL5025 PROTEIN"/>
    <property type="match status" value="1"/>
</dbReference>
<dbReference type="InterPro" id="IPR036388">
    <property type="entry name" value="WH-like_DNA-bd_sf"/>
</dbReference>
<dbReference type="AlphaFoldDB" id="A0A1F6EG90"/>
<dbReference type="SUPFAM" id="SSF46689">
    <property type="entry name" value="Homeodomain-like"/>
    <property type="match status" value="1"/>
</dbReference>
<dbReference type="InterPro" id="IPR009057">
    <property type="entry name" value="Homeodomain-like_sf"/>
</dbReference>
<evidence type="ECO:0008006" key="3">
    <source>
        <dbReference type="Google" id="ProtNLM"/>
    </source>
</evidence>
<sequence length="84" mass="9274">MSSQNIITINPEKRGGQPTIRGMRITVYDVLKMLASGMKTEDILADFPELTEDDIQAALEYASKREGTVTFAAHEASPRPKHLA</sequence>
<comment type="caution">
    <text evidence="1">The sequence shown here is derived from an EMBL/GenBank/DDBJ whole genome shotgun (WGS) entry which is preliminary data.</text>
</comment>
<dbReference type="InterPro" id="IPR007367">
    <property type="entry name" value="DUF433"/>
</dbReference>
<reference evidence="1 2" key="1">
    <citation type="journal article" date="2016" name="Nat. Commun.">
        <title>Thousands of microbial genomes shed light on interconnected biogeochemical processes in an aquifer system.</title>
        <authorList>
            <person name="Anantharaman K."/>
            <person name="Brown C.T."/>
            <person name="Hug L.A."/>
            <person name="Sharon I."/>
            <person name="Castelle C.J."/>
            <person name="Probst A.J."/>
            <person name="Thomas B.C."/>
            <person name="Singh A."/>
            <person name="Wilkins M.J."/>
            <person name="Karaoz U."/>
            <person name="Brodie E.L."/>
            <person name="Williams K.H."/>
            <person name="Hubbard S.S."/>
            <person name="Banfield J.F."/>
        </authorList>
    </citation>
    <scope>NUCLEOTIDE SEQUENCE [LARGE SCALE GENOMIC DNA]</scope>
</reference>
<dbReference type="Pfam" id="PF04255">
    <property type="entry name" value="DUF433"/>
    <property type="match status" value="1"/>
</dbReference>
<accession>A0A1F6EG90</accession>
<evidence type="ECO:0000313" key="1">
    <source>
        <dbReference type="EMBL" id="OGG72667.1"/>
    </source>
</evidence>
<gene>
    <name evidence="1" type="ORF">A3A38_00315</name>
</gene>